<gene>
    <name evidence="1" type="ORF">OXX778_LOCUS12437</name>
</gene>
<evidence type="ECO:0000313" key="2">
    <source>
        <dbReference type="Proteomes" id="UP000663879"/>
    </source>
</evidence>
<keyword evidence="2" id="KW-1185">Reference proteome</keyword>
<dbReference type="Proteomes" id="UP000663879">
    <property type="component" value="Unassembled WGS sequence"/>
</dbReference>
<comment type="caution">
    <text evidence="1">The sequence shown here is derived from an EMBL/GenBank/DDBJ whole genome shotgun (WGS) entry which is preliminary data.</text>
</comment>
<dbReference type="EMBL" id="CAJNOC010002254">
    <property type="protein sequence ID" value="CAF0922057.1"/>
    <property type="molecule type" value="Genomic_DNA"/>
</dbReference>
<evidence type="ECO:0000313" key="1">
    <source>
        <dbReference type="EMBL" id="CAF0922057.1"/>
    </source>
</evidence>
<sequence>MKFIQVIAVLTTFLNLKIFSYAFLYENELLDEKETRFVFLASFLNAFNHQDEFIYKFVVYYFGPGRNESDLKKVFYHLKYKLNGNDPNFHVDEKIFEIQRDDLFKHTSILTDDSSKR</sequence>
<dbReference type="AlphaFoldDB" id="A0A814B1Q5"/>
<name>A0A814B1Q5_9BILA</name>
<protein>
    <submittedName>
        <fullName evidence="1">Uncharacterized protein</fullName>
    </submittedName>
</protein>
<proteinExistence type="predicted"/>
<dbReference type="OrthoDB" id="10448272at2759"/>
<organism evidence="1 2">
    <name type="scientific">Brachionus calyciflorus</name>
    <dbReference type="NCBI Taxonomy" id="104777"/>
    <lineage>
        <taxon>Eukaryota</taxon>
        <taxon>Metazoa</taxon>
        <taxon>Spiralia</taxon>
        <taxon>Gnathifera</taxon>
        <taxon>Rotifera</taxon>
        <taxon>Eurotatoria</taxon>
        <taxon>Monogononta</taxon>
        <taxon>Pseudotrocha</taxon>
        <taxon>Ploima</taxon>
        <taxon>Brachionidae</taxon>
        <taxon>Brachionus</taxon>
    </lineage>
</organism>
<reference evidence="1" key="1">
    <citation type="submission" date="2021-02" db="EMBL/GenBank/DDBJ databases">
        <authorList>
            <person name="Nowell W R."/>
        </authorList>
    </citation>
    <scope>NUCLEOTIDE SEQUENCE</scope>
    <source>
        <strain evidence="1">Ploen Becks lab</strain>
    </source>
</reference>
<accession>A0A814B1Q5</accession>